<feature type="region of interest" description="Disordered" evidence="1">
    <location>
        <begin position="137"/>
        <end position="170"/>
    </location>
</feature>
<proteinExistence type="predicted"/>
<feature type="compositionally biased region" description="Gly residues" evidence="1">
    <location>
        <begin position="151"/>
        <end position="165"/>
    </location>
</feature>
<keyword evidence="2" id="KW-0812">Transmembrane</keyword>
<dbReference type="Proteomes" id="UP001210865">
    <property type="component" value="Chromosome"/>
</dbReference>
<reference evidence="3 4" key="1">
    <citation type="submission" date="2022-12" db="EMBL/GenBank/DDBJ databases">
        <title>Sphingomonas abieness sp. nov., an endophytic bacterium isolated from Abies koreana.</title>
        <authorList>
            <person name="Jiang L."/>
            <person name="Lee J."/>
        </authorList>
    </citation>
    <scope>NUCLEOTIDE SEQUENCE [LARGE SCALE GENOMIC DNA]</scope>
    <source>
        <strain evidence="4">PAMB 00755</strain>
    </source>
</reference>
<dbReference type="RefSeq" id="WP_270076249.1">
    <property type="nucleotide sequence ID" value="NZ_CP115174.1"/>
</dbReference>
<evidence type="ECO:0000256" key="2">
    <source>
        <dbReference type="SAM" id="Phobius"/>
    </source>
</evidence>
<evidence type="ECO:0000313" key="4">
    <source>
        <dbReference type="Proteomes" id="UP001210865"/>
    </source>
</evidence>
<name>A0ABY7NM97_9SPHN</name>
<gene>
    <name evidence="3" type="ORF">PBT88_15665</name>
</gene>
<keyword evidence="2" id="KW-0472">Membrane</keyword>
<evidence type="ECO:0000313" key="3">
    <source>
        <dbReference type="EMBL" id="WBO21601.1"/>
    </source>
</evidence>
<evidence type="ECO:0008006" key="5">
    <source>
        <dbReference type="Google" id="ProtNLM"/>
    </source>
</evidence>
<accession>A0ABY7NM97</accession>
<sequence length="276" mass="29657">MPDNWSARRRRFVNGAPPDRRAGLTRSQVVSLLVSALVWAIILIAFLQSLIVRFTVVPEPEAVTVEHEFALLPPPPVPRPPLPPPIVPHRPRPVARPLSKGSAPPNHDRRTVVADVPDLPVVPLSIDRPVMPLSTTSAVVGPSAPAQIGDNGAGSGSGPGKAAGDGRGDGSAPFSFSAADWIRKPTEAEIAKVDPFRARLDHVSGFVMLSCLIDDHARAKRCHVLSETPRDYGFGAAALSLTHLFRVRVANIDGTDMNRIPARIPIAFFNRAPENK</sequence>
<dbReference type="EMBL" id="CP115174">
    <property type="protein sequence ID" value="WBO21601.1"/>
    <property type="molecule type" value="Genomic_DNA"/>
</dbReference>
<feature type="transmembrane region" description="Helical" evidence="2">
    <location>
        <begin position="29"/>
        <end position="51"/>
    </location>
</feature>
<keyword evidence="4" id="KW-1185">Reference proteome</keyword>
<keyword evidence="2" id="KW-1133">Transmembrane helix</keyword>
<organism evidence="3 4">
    <name type="scientific">Sphingomonas abietis</name>
    <dbReference type="NCBI Taxonomy" id="3012344"/>
    <lineage>
        <taxon>Bacteria</taxon>
        <taxon>Pseudomonadati</taxon>
        <taxon>Pseudomonadota</taxon>
        <taxon>Alphaproteobacteria</taxon>
        <taxon>Sphingomonadales</taxon>
        <taxon>Sphingomonadaceae</taxon>
        <taxon>Sphingomonas</taxon>
    </lineage>
</organism>
<protein>
    <recommendedName>
        <fullName evidence="5">Energy transducer TonB</fullName>
    </recommendedName>
</protein>
<evidence type="ECO:0000256" key="1">
    <source>
        <dbReference type="SAM" id="MobiDB-lite"/>
    </source>
</evidence>